<dbReference type="EMBL" id="JAOPHQ010004377">
    <property type="protein sequence ID" value="KAK0139446.1"/>
    <property type="molecule type" value="Genomic_DNA"/>
</dbReference>
<proteinExistence type="predicted"/>
<dbReference type="Proteomes" id="UP001174136">
    <property type="component" value="Unassembled WGS sequence"/>
</dbReference>
<name>A0AA47NUV2_MERPO</name>
<evidence type="ECO:0000313" key="1">
    <source>
        <dbReference type="EMBL" id="KAK0139446.1"/>
    </source>
</evidence>
<reference evidence="1" key="1">
    <citation type="journal article" date="2023" name="Front. Mar. Sci.">
        <title>A new Merluccius polli reference genome to investigate the effects of global change in West African waters.</title>
        <authorList>
            <person name="Mateo J.L."/>
            <person name="Blanco-Fernandez C."/>
            <person name="Garcia-Vazquez E."/>
            <person name="Machado-Schiaffino G."/>
        </authorList>
    </citation>
    <scope>NUCLEOTIDE SEQUENCE</scope>
    <source>
        <strain evidence="1">C29</strain>
        <tissue evidence="1">Fin</tissue>
    </source>
</reference>
<comment type="caution">
    <text evidence="1">The sequence shown here is derived from an EMBL/GenBank/DDBJ whole genome shotgun (WGS) entry which is preliminary data.</text>
</comment>
<sequence>MLKVVPVLLHYGEKTLDTFAILDDGSERTMLLPAAVKSLGIRGPAEALPLRTVRQDIQVLHGYAVSFHISSVALPHVSFKISGSFTASRLSLAACKENSNTYAVFLYLPSTR</sequence>
<protein>
    <submittedName>
        <fullName evidence="1">Uncharacterized protein</fullName>
    </submittedName>
</protein>
<organism evidence="1 2">
    <name type="scientific">Merluccius polli</name>
    <name type="common">Benguela hake</name>
    <name type="synonym">Merluccius cadenati</name>
    <dbReference type="NCBI Taxonomy" id="89951"/>
    <lineage>
        <taxon>Eukaryota</taxon>
        <taxon>Metazoa</taxon>
        <taxon>Chordata</taxon>
        <taxon>Craniata</taxon>
        <taxon>Vertebrata</taxon>
        <taxon>Euteleostomi</taxon>
        <taxon>Actinopterygii</taxon>
        <taxon>Neopterygii</taxon>
        <taxon>Teleostei</taxon>
        <taxon>Neoteleostei</taxon>
        <taxon>Acanthomorphata</taxon>
        <taxon>Zeiogadaria</taxon>
        <taxon>Gadariae</taxon>
        <taxon>Gadiformes</taxon>
        <taxon>Gadoidei</taxon>
        <taxon>Merlucciidae</taxon>
        <taxon>Merluccius</taxon>
    </lineage>
</organism>
<keyword evidence="2" id="KW-1185">Reference proteome</keyword>
<accession>A0AA47NUV2</accession>
<evidence type="ECO:0000313" key="2">
    <source>
        <dbReference type="Proteomes" id="UP001174136"/>
    </source>
</evidence>
<dbReference type="AlphaFoldDB" id="A0AA47NUV2"/>
<gene>
    <name evidence="1" type="ORF">N1851_023834</name>
</gene>